<gene>
    <name evidence="1" type="ORF">TDIS_1903</name>
</gene>
<dbReference type="InterPro" id="IPR007183">
    <property type="entry name" value="UPF0280"/>
</dbReference>
<accession>A0A179D3E7</accession>
<dbReference type="InterPro" id="IPR003374">
    <property type="entry name" value="ApbE-like_sf"/>
</dbReference>
<evidence type="ECO:0000313" key="2">
    <source>
        <dbReference type="Proteomes" id="UP000078390"/>
    </source>
</evidence>
<dbReference type="AlphaFoldDB" id="A0A179D3E7"/>
<dbReference type="PATRIC" id="fig|999894.6.peg.1903"/>
<evidence type="ECO:0000313" key="1">
    <source>
        <dbReference type="EMBL" id="OAQ19992.1"/>
    </source>
</evidence>
<proteinExistence type="predicted"/>
<organism evidence="1 2">
    <name type="scientific">Thermosulfurimonas dismutans</name>
    <dbReference type="NCBI Taxonomy" id="999894"/>
    <lineage>
        <taxon>Bacteria</taxon>
        <taxon>Pseudomonadati</taxon>
        <taxon>Thermodesulfobacteriota</taxon>
        <taxon>Thermodesulfobacteria</taxon>
        <taxon>Thermodesulfobacteriales</taxon>
        <taxon>Thermodesulfobacteriaceae</taxon>
        <taxon>Thermosulfurimonas</taxon>
    </lineage>
</organism>
<reference evidence="1 2" key="1">
    <citation type="submission" date="2016-04" db="EMBL/GenBank/DDBJ databases">
        <title>Genome analysis of Thermosulfurimonas dismutans, the first thermophilic sulfur-disproportionating bacterium of the phylum Thermodesulfobacteria.</title>
        <authorList>
            <person name="Mardanov A.V."/>
            <person name="Beletsky A.V."/>
            <person name="Kadnikov V.V."/>
            <person name="Slobodkin A.I."/>
            <person name="Ravin N.V."/>
        </authorList>
    </citation>
    <scope>NUCLEOTIDE SEQUENCE [LARGE SCALE GENOMIC DNA]</scope>
    <source>
        <strain evidence="1 2">S95</strain>
    </source>
</reference>
<sequence length="248" mass="26779">MPAETSEIRHYRSWIKPGEDLISFRVVYKETDIAVLAEKDLTMETLTFVREIREPLETYIIEHPEFFKSLKPLPEDPKAPEIAKRMLWAGKACGVGPMASVAGAIAEAVGRRILEEGLSSQVAVENGGDIFLALKRPATVAIYAGDSPLSGKIGLRLREELMPCGVCTSSGKLGHSLSLGKAEAVCVVAREAALADAAATALGNLVKGKRSLKKVLSEAQKWPNILGVICIIEDEIGLYGPELELTLL</sequence>
<dbReference type="NCBIfam" id="NF003323">
    <property type="entry name" value="PRK04334.1-3"/>
    <property type="match status" value="1"/>
</dbReference>
<dbReference type="EMBL" id="LWLG01000018">
    <property type="protein sequence ID" value="OAQ19992.1"/>
    <property type="molecule type" value="Genomic_DNA"/>
</dbReference>
<dbReference type="STRING" id="999894.TDIS_1903"/>
<protein>
    <submittedName>
        <fullName evidence="1">Uncharacterized protein</fullName>
    </submittedName>
</protein>
<dbReference type="PIRSF" id="PIRSF006421">
    <property type="entry name" value="UCP006421"/>
    <property type="match status" value="1"/>
</dbReference>
<keyword evidence="2" id="KW-1185">Reference proteome</keyword>
<dbReference type="Proteomes" id="UP000078390">
    <property type="component" value="Unassembled WGS sequence"/>
</dbReference>
<name>A0A179D3E7_9BACT</name>
<dbReference type="SUPFAM" id="SSF143631">
    <property type="entry name" value="ApbE-like"/>
    <property type="match status" value="1"/>
</dbReference>
<dbReference type="Gene3D" id="3.10.520.10">
    <property type="entry name" value="ApbE-like domains"/>
    <property type="match status" value="1"/>
</dbReference>
<comment type="caution">
    <text evidence="1">The sequence shown here is derived from an EMBL/GenBank/DDBJ whole genome shotgun (WGS) entry which is preliminary data.</text>
</comment>
<dbReference type="RefSeq" id="WP_068671645.1">
    <property type="nucleotide sequence ID" value="NZ_LWLG01000018.1"/>
</dbReference>